<feature type="domain" description="Solute-binding protein family 3/N-terminal" evidence="5">
    <location>
        <begin position="42"/>
        <end position="250"/>
    </location>
</feature>
<protein>
    <submittedName>
        <fullName evidence="6">NitT/TauT family transport system substrate-binding protein</fullName>
    </submittedName>
</protein>
<evidence type="ECO:0000256" key="3">
    <source>
        <dbReference type="ARBA" id="ARBA00022729"/>
    </source>
</evidence>
<evidence type="ECO:0000256" key="1">
    <source>
        <dbReference type="ARBA" id="ARBA00004418"/>
    </source>
</evidence>
<dbReference type="Gene3D" id="3.40.190.10">
    <property type="entry name" value="Periplasmic binding protein-like II"/>
    <property type="match status" value="2"/>
</dbReference>
<name>A0A450YQI2_9GAMM</name>
<feature type="chain" id="PRO_5019427179" evidence="4">
    <location>
        <begin position="25"/>
        <end position="329"/>
    </location>
</feature>
<comment type="subcellular location">
    <subcellularLocation>
        <location evidence="1">Periplasm</location>
    </subcellularLocation>
</comment>
<feature type="signal peptide" evidence="4">
    <location>
        <begin position="1"/>
        <end position="24"/>
    </location>
</feature>
<evidence type="ECO:0000259" key="5">
    <source>
        <dbReference type="SMART" id="SM00062"/>
    </source>
</evidence>
<dbReference type="InterPro" id="IPR001638">
    <property type="entry name" value="Solute-binding_3/MltF_N"/>
</dbReference>
<dbReference type="Pfam" id="PF13379">
    <property type="entry name" value="NMT1_2"/>
    <property type="match status" value="1"/>
</dbReference>
<proteinExistence type="inferred from homology"/>
<keyword evidence="3 4" id="KW-0732">Signal</keyword>
<dbReference type="AlphaFoldDB" id="A0A450YQI2"/>
<comment type="similarity">
    <text evidence="2">Belongs to the bacterial solute-binding protein SsuA/TauA family.</text>
</comment>
<dbReference type="SMART" id="SM00062">
    <property type="entry name" value="PBPb"/>
    <property type="match status" value="1"/>
</dbReference>
<dbReference type="PANTHER" id="PTHR30024:SF47">
    <property type="entry name" value="TAURINE-BINDING PERIPLASMIC PROTEIN"/>
    <property type="match status" value="1"/>
</dbReference>
<sequence>MNPRNLIWMIFISLTLLACSPDQGGEGAKSPGGKQSATEERSLTIGLNSWVGFGPFYIAKNQGMFEKHGIQVKLRLLEDSAEKHAALASGHIDALATTADDVVVLGAKKIAGRVILGVDLSNGADGIVASKEIPDLQHLKGRKVALQPGFVGHFFLLNVLARNGIDTSEVKILPTETSAAGAAFVAGKLNAAVTWEPWLSKANEREGAHVLTTSADYPGIISDVLFVRKDVLAKRRSAVEALRTAWFEASDYLEKHPEEGIGIIANAFKLDRNEAAKMISGVKFFTPDEDRGYRKKDLPEILATGVKVWKTAGIIDREYDVKPLVDNTF</sequence>
<dbReference type="EMBL" id="CAADFS010000018">
    <property type="protein sequence ID" value="VFK43783.1"/>
    <property type="molecule type" value="Genomic_DNA"/>
</dbReference>
<evidence type="ECO:0000256" key="4">
    <source>
        <dbReference type="SAM" id="SignalP"/>
    </source>
</evidence>
<gene>
    <name evidence="6" type="ORF">BECKTC1821D_GA0114238_101826</name>
</gene>
<evidence type="ECO:0000256" key="2">
    <source>
        <dbReference type="ARBA" id="ARBA00010742"/>
    </source>
</evidence>
<accession>A0A450YQI2</accession>
<reference evidence="6" key="1">
    <citation type="submission" date="2019-02" db="EMBL/GenBank/DDBJ databases">
        <authorList>
            <person name="Gruber-Vodicka R. H."/>
            <person name="Seah K. B. B."/>
        </authorList>
    </citation>
    <scope>NUCLEOTIDE SEQUENCE</scope>
    <source>
        <strain evidence="6">BECK_BZ123</strain>
    </source>
</reference>
<organism evidence="6">
    <name type="scientific">Candidatus Kentrum sp. TC</name>
    <dbReference type="NCBI Taxonomy" id="2126339"/>
    <lineage>
        <taxon>Bacteria</taxon>
        <taxon>Pseudomonadati</taxon>
        <taxon>Pseudomonadota</taxon>
        <taxon>Gammaproteobacteria</taxon>
        <taxon>Candidatus Kentrum</taxon>
    </lineage>
</organism>
<dbReference type="CDD" id="cd13563">
    <property type="entry name" value="PBP2_SsuA_like_6"/>
    <property type="match status" value="1"/>
</dbReference>
<dbReference type="PROSITE" id="PS51257">
    <property type="entry name" value="PROKAR_LIPOPROTEIN"/>
    <property type="match status" value="1"/>
</dbReference>
<dbReference type="PANTHER" id="PTHR30024">
    <property type="entry name" value="ALIPHATIC SULFONATES-BINDING PROTEIN-RELATED"/>
    <property type="match status" value="1"/>
</dbReference>
<dbReference type="SUPFAM" id="SSF53850">
    <property type="entry name" value="Periplasmic binding protein-like II"/>
    <property type="match status" value="1"/>
</dbReference>
<dbReference type="GO" id="GO:0042597">
    <property type="term" value="C:periplasmic space"/>
    <property type="evidence" value="ECO:0007669"/>
    <property type="project" value="UniProtKB-SubCell"/>
</dbReference>
<evidence type="ECO:0000313" key="6">
    <source>
        <dbReference type="EMBL" id="VFK43783.1"/>
    </source>
</evidence>